<dbReference type="InterPro" id="IPR051685">
    <property type="entry name" value="Ycf3/AcsC/BcsC/TPR_MFPF"/>
</dbReference>
<dbReference type="Gene3D" id="1.25.40.10">
    <property type="entry name" value="Tetratricopeptide repeat domain"/>
    <property type="match status" value="1"/>
</dbReference>
<dbReference type="PROSITE" id="PS50293">
    <property type="entry name" value="TPR_REGION"/>
    <property type="match status" value="1"/>
</dbReference>
<evidence type="ECO:0000256" key="4">
    <source>
        <dbReference type="SAM" id="SignalP"/>
    </source>
</evidence>
<proteinExistence type="predicted"/>
<dbReference type="SUPFAM" id="SSF48452">
    <property type="entry name" value="TPR-like"/>
    <property type="match status" value="1"/>
</dbReference>
<name>A0ABV8QDF5_9GAMM</name>
<dbReference type="PROSITE" id="PS51257">
    <property type="entry name" value="PROKAR_LIPOPROTEIN"/>
    <property type="match status" value="1"/>
</dbReference>
<evidence type="ECO:0000313" key="5">
    <source>
        <dbReference type="EMBL" id="MFC4257964.1"/>
    </source>
</evidence>
<dbReference type="RefSeq" id="WP_379885298.1">
    <property type="nucleotide sequence ID" value="NZ_JBHSDI010000001.1"/>
</dbReference>
<sequence length="192" mass="21841">MNWNKPRHLSLLLAVALVAGCATAPDRDRRESRGESAISPEFRNQFQQAVALMDEDPSRARQALQRLHQAQPDLTGPLLNLCILDFRDDNTDAARACFEQVLERNAEQPDALNHLGVMARKAGEFGQAEDYYRRALTADPDHLPSLRNLGILLDLYQGQHREALRLYEQYQTLLPEPDPMVSQWVADLKNRL</sequence>
<feature type="signal peptide" evidence="4">
    <location>
        <begin position="1"/>
        <end position="24"/>
    </location>
</feature>
<comment type="caution">
    <text evidence="5">The sequence shown here is derived from an EMBL/GenBank/DDBJ whole genome shotgun (WGS) entry which is preliminary data.</text>
</comment>
<keyword evidence="2 3" id="KW-0802">TPR repeat</keyword>
<dbReference type="EMBL" id="JBHSDI010000001">
    <property type="protein sequence ID" value="MFC4257964.1"/>
    <property type="molecule type" value="Genomic_DNA"/>
</dbReference>
<gene>
    <name evidence="5" type="ORF">ACFOZ5_02835</name>
</gene>
<dbReference type="Pfam" id="PF13432">
    <property type="entry name" value="TPR_16"/>
    <property type="match status" value="1"/>
</dbReference>
<dbReference type="PANTHER" id="PTHR44943:SF8">
    <property type="entry name" value="TPR REPEAT-CONTAINING PROTEIN MJ0263"/>
    <property type="match status" value="1"/>
</dbReference>
<keyword evidence="6" id="KW-1185">Reference proteome</keyword>
<dbReference type="PROSITE" id="PS50005">
    <property type="entry name" value="TPR"/>
    <property type="match status" value="1"/>
</dbReference>
<organism evidence="5 6">
    <name type="scientific">Marinobacter lacisalsi</name>
    <dbReference type="NCBI Taxonomy" id="475979"/>
    <lineage>
        <taxon>Bacteria</taxon>
        <taxon>Pseudomonadati</taxon>
        <taxon>Pseudomonadota</taxon>
        <taxon>Gammaproteobacteria</taxon>
        <taxon>Pseudomonadales</taxon>
        <taxon>Marinobacteraceae</taxon>
        <taxon>Marinobacter</taxon>
    </lineage>
</organism>
<keyword evidence="1" id="KW-0677">Repeat</keyword>
<protein>
    <submittedName>
        <fullName evidence="5">Tetratricopeptide repeat protein</fullName>
    </submittedName>
</protein>
<dbReference type="InterPro" id="IPR011990">
    <property type="entry name" value="TPR-like_helical_dom_sf"/>
</dbReference>
<evidence type="ECO:0000256" key="1">
    <source>
        <dbReference type="ARBA" id="ARBA00022737"/>
    </source>
</evidence>
<feature type="chain" id="PRO_5045219957" evidence="4">
    <location>
        <begin position="25"/>
        <end position="192"/>
    </location>
</feature>
<evidence type="ECO:0000256" key="3">
    <source>
        <dbReference type="PROSITE-ProRule" id="PRU00339"/>
    </source>
</evidence>
<dbReference type="PANTHER" id="PTHR44943">
    <property type="entry name" value="CELLULOSE SYNTHASE OPERON PROTEIN C"/>
    <property type="match status" value="1"/>
</dbReference>
<dbReference type="InterPro" id="IPR019734">
    <property type="entry name" value="TPR_rpt"/>
</dbReference>
<feature type="repeat" description="TPR" evidence="3">
    <location>
        <begin position="109"/>
        <end position="142"/>
    </location>
</feature>
<keyword evidence="4" id="KW-0732">Signal</keyword>
<dbReference type="Proteomes" id="UP001595798">
    <property type="component" value="Unassembled WGS sequence"/>
</dbReference>
<evidence type="ECO:0000256" key="2">
    <source>
        <dbReference type="ARBA" id="ARBA00022803"/>
    </source>
</evidence>
<reference evidence="6" key="1">
    <citation type="journal article" date="2019" name="Int. J. Syst. Evol. Microbiol.">
        <title>The Global Catalogue of Microorganisms (GCM) 10K type strain sequencing project: providing services to taxonomists for standard genome sequencing and annotation.</title>
        <authorList>
            <consortium name="The Broad Institute Genomics Platform"/>
            <consortium name="The Broad Institute Genome Sequencing Center for Infectious Disease"/>
            <person name="Wu L."/>
            <person name="Ma J."/>
        </authorList>
    </citation>
    <scope>NUCLEOTIDE SEQUENCE [LARGE SCALE GENOMIC DNA]</scope>
    <source>
        <strain evidence="6">CECT 7297</strain>
    </source>
</reference>
<evidence type="ECO:0000313" key="6">
    <source>
        <dbReference type="Proteomes" id="UP001595798"/>
    </source>
</evidence>
<accession>A0ABV8QDF5</accession>
<dbReference type="SMART" id="SM00028">
    <property type="entry name" value="TPR"/>
    <property type="match status" value="3"/>
</dbReference>